<organism evidence="1 2">
    <name type="scientific">Agrobacterium tumefaciens str. B6</name>
    <dbReference type="NCBI Taxonomy" id="1183423"/>
    <lineage>
        <taxon>Bacteria</taxon>
        <taxon>Pseudomonadati</taxon>
        <taxon>Pseudomonadota</taxon>
        <taxon>Alphaproteobacteria</taxon>
        <taxon>Hyphomicrobiales</taxon>
        <taxon>Rhizobiaceae</taxon>
        <taxon>Rhizobium/Agrobacterium group</taxon>
        <taxon>Agrobacterium</taxon>
        <taxon>Agrobacterium tumefaciens complex</taxon>
    </lineage>
</organism>
<accession>A0A822VC80</accession>
<dbReference type="Proteomes" id="UP000192074">
    <property type="component" value="Unassembled WGS sequence"/>
</dbReference>
<evidence type="ECO:0000313" key="2">
    <source>
        <dbReference type="Proteomes" id="UP000192074"/>
    </source>
</evidence>
<sequence length="21" mass="2294">MRDHAKRVLKVASATLNAVNV</sequence>
<protein>
    <submittedName>
        <fullName evidence="1">Uncharacterized protein</fullName>
    </submittedName>
</protein>
<gene>
    <name evidence="1" type="ORF">AGR4A_pAt30034</name>
</gene>
<comment type="caution">
    <text evidence="1">The sequence shown here is derived from an EMBL/GenBank/DDBJ whole genome shotgun (WGS) entry which is preliminary data.</text>
</comment>
<dbReference type="AlphaFoldDB" id="A0A822VC80"/>
<reference evidence="1 2" key="1">
    <citation type="submission" date="2016-01" db="EMBL/GenBank/DDBJ databases">
        <authorList>
            <person name="Regsiter A."/>
            <person name="william w."/>
        </authorList>
    </citation>
    <scope>NUCLEOTIDE SEQUENCE [LARGE SCALE GENOMIC DNA]</scope>
    <source>
        <strain evidence="1 2">B6</strain>
    </source>
</reference>
<evidence type="ECO:0000313" key="1">
    <source>
        <dbReference type="EMBL" id="CVI25219.1"/>
    </source>
</evidence>
<proteinExistence type="predicted"/>
<dbReference type="EMBL" id="FCNL01000042">
    <property type="protein sequence ID" value="CVI25219.1"/>
    <property type="molecule type" value="Genomic_DNA"/>
</dbReference>
<name>A0A822VC80_AGRTU</name>